<dbReference type="Pfam" id="PF17125">
    <property type="entry name" value="Methyltr_RsmF_N"/>
    <property type="match status" value="1"/>
</dbReference>
<dbReference type="InterPro" id="IPR049560">
    <property type="entry name" value="MeTrfase_RsmB-F_NOP2_cat"/>
</dbReference>
<evidence type="ECO:0000313" key="9">
    <source>
        <dbReference type="EMBL" id="HHF53159.1"/>
    </source>
</evidence>
<keyword evidence="2" id="KW-0963">Cytoplasm</keyword>
<protein>
    <submittedName>
        <fullName evidence="9">NOL1/NOP2/sun family putative RNA methylase</fullName>
    </submittedName>
</protein>
<evidence type="ECO:0000256" key="5">
    <source>
        <dbReference type="ARBA" id="ARBA00022691"/>
    </source>
</evidence>
<dbReference type="GO" id="GO:0006396">
    <property type="term" value="P:RNA processing"/>
    <property type="evidence" value="ECO:0007669"/>
    <property type="project" value="InterPro"/>
</dbReference>
<comment type="similarity">
    <text evidence="1 7">Belongs to the class I-like SAM-binding methyltransferase superfamily. RsmB/NOP family.</text>
</comment>
<keyword evidence="5 7" id="KW-0949">S-adenosyl-L-methionine</keyword>
<dbReference type="Gene3D" id="3.40.50.150">
    <property type="entry name" value="Vaccinia Virus protein VP39"/>
    <property type="match status" value="1"/>
</dbReference>
<proteinExistence type="inferred from homology"/>
<reference evidence="9" key="1">
    <citation type="journal article" date="2020" name="mSystems">
        <title>Genome- and Community-Level Interaction Insights into Carbon Utilization and Element Cycling Functions of Hydrothermarchaeota in Hydrothermal Sediment.</title>
        <authorList>
            <person name="Zhou Z."/>
            <person name="Liu Y."/>
            <person name="Xu W."/>
            <person name="Pan J."/>
            <person name="Luo Z.H."/>
            <person name="Li M."/>
        </authorList>
    </citation>
    <scope>NUCLEOTIDE SEQUENCE [LARGE SCALE GENOMIC DNA]</scope>
    <source>
        <strain evidence="9">HyVt-96</strain>
    </source>
</reference>
<dbReference type="AlphaFoldDB" id="A0A7V5LTY3"/>
<keyword evidence="6 7" id="KW-0694">RNA-binding</keyword>
<dbReference type="EMBL" id="DRTX01000118">
    <property type="protein sequence ID" value="HHF53159.1"/>
    <property type="molecule type" value="Genomic_DNA"/>
</dbReference>
<evidence type="ECO:0000259" key="8">
    <source>
        <dbReference type="PROSITE" id="PS51686"/>
    </source>
</evidence>
<dbReference type="NCBIfam" id="TIGR00446">
    <property type="entry name" value="nop2p"/>
    <property type="match status" value="1"/>
</dbReference>
<evidence type="ECO:0000256" key="1">
    <source>
        <dbReference type="ARBA" id="ARBA00007494"/>
    </source>
</evidence>
<evidence type="ECO:0000256" key="6">
    <source>
        <dbReference type="ARBA" id="ARBA00022884"/>
    </source>
</evidence>
<accession>A0A7V5LTY3</accession>
<organism evidence="9">
    <name type="scientific">candidate division WOR-3 bacterium</name>
    <dbReference type="NCBI Taxonomy" id="2052148"/>
    <lineage>
        <taxon>Bacteria</taxon>
        <taxon>Bacteria division WOR-3</taxon>
    </lineage>
</organism>
<evidence type="ECO:0000256" key="2">
    <source>
        <dbReference type="ARBA" id="ARBA00022490"/>
    </source>
</evidence>
<dbReference type="GO" id="GO:0008173">
    <property type="term" value="F:RNA methyltransferase activity"/>
    <property type="evidence" value="ECO:0007669"/>
    <property type="project" value="InterPro"/>
</dbReference>
<dbReference type="PROSITE" id="PS51686">
    <property type="entry name" value="SAM_MT_RSMB_NOP"/>
    <property type="match status" value="1"/>
</dbReference>
<feature type="binding site" evidence="7">
    <location>
        <begin position="118"/>
        <end position="124"/>
    </location>
    <ligand>
        <name>S-adenosyl-L-methionine</name>
        <dbReference type="ChEBI" id="CHEBI:59789"/>
    </ligand>
</feature>
<keyword evidence="3 7" id="KW-0489">Methyltransferase</keyword>
<feature type="binding site" evidence="7">
    <location>
        <position position="187"/>
    </location>
    <ligand>
        <name>S-adenosyl-L-methionine</name>
        <dbReference type="ChEBI" id="CHEBI:59789"/>
    </ligand>
</feature>
<dbReference type="PANTHER" id="PTHR22807">
    <property type="entry name" value="NOP2 YEAST -RELATED NOL1/NOP2/FMU SUN DOMAIN-CONTAINING"/>
    <property type="match status" value="1"/>
</dbReference>
<dbReference type="Proteomes" id="UP000886050">
    <property type="component" value="Unassembled WGS sequence"/>
</dbReference>
<dbReference type="GO" id="GO:0003723">
    <property type="term" value="F:RNA binding"/>
    <property type="evidence" value="ECO:0007669"/>
    <property type="project" value="UniProtKB-UniRule"/>
</dbReference>
<dbReference type="SUPFAM" id="SSF53335">
    <property type="entry name" value="S-adenosyl-L-methionine-dependent methyltransferases"/>
    <property type="match status" value="1"/>
</dbReference>
<dbReference type="InterPro" id="IPR011023">
    <property type="entry name" value="Nop2p"/>
</dbReference>
<dbReference type="PRINTS" id="PR02008">
    <property type="entry name" value="RCMTFAMILY"/>
</dbReference>
<evidence type="ECO:0000256" key="4">
    <source>
        <dbReference type="ARBA" id="ARBA00022679"/>
    </source>
</evidence>
<evidence type="ECO:0000256" key="3">
    <source>
        <dbReference type="ARBA" id="ARBA00022603"/>
    </source>
</evidence>
<feature type="domain" description="SAM-dependent MTase RsmB/NOP-type" evidence="8">
    <location>
        <begin position="27"/>
        <end position="313"/>
    </location>
</feature>
<name>A0A7V5LTY3_UNCW3</name>
<dbReference type="PROSITE" id="PS01153">
    <property type="entry name" value="NOL1_NOP2_SUN"/>
    <property type="match status" value="1"/>
</dbReference>
<dbReference type="InterPro" id="IPR001678">
    <property type="entry name" value="MeTrfase_RsmB-F_NOP2_dom"/>
</dbReference>
<comment type="caution">
    <text evidence="9">The sequence shown here is derived from an EMBL/GenBank/DDBJ whole genome shotgun (WGS) entry which is preliminary data.</text>
</comment>
<dbReference type="Pfam" id="PF01189">
    <property type="entry name" value="Methyltr_RsmB-F"/>
    <property type="match status" value="1"/>
</dbReference>
<dbReference type="InterPro" id="IPR018314">
    <property type="entry name" value="RsmB/NOL1/NOP2-like_CS"/>
</dbReference>
<sequence length="315" mass="36495">MGYEWIFRNKELYNLLKEYYQDELEKFLLWTEEKLKPAIRVNTLKITPQELKERLENQGFTLKELDFYNEAFFVEYAPFEIGKTIEHYLGYYYVQNISSMIPPLVLNPKPHEMVLDIAAAPGSKTTQMAQMMRNTGVIIANDVAIDRIKALSNNVDRMGALNVITTMVEGFKFGFWFKNSFDRVLVDAPCSAIGTLHKSYEVAKWWGYEKVGKLIRTQKGLVLAAFDCLKPGGTMVYSTCTITPEENEAIINFLLEKREGVIIEEFNIQGIKMRKGLTQWGRFKFHSDLQKTRRIEPFDNDTEGFYIAKIKKGEI</sequence>
<keyword evidence="4 7" id="KW-0808">Transferase</keyword>
<dbReference type="InterPro" id="IPR023267">
    <property type="entry name" value="RCMT"/>
</dbReference>
<dbReference type="Gene3D" id="3.30.70.1170">
    <property type="entry name" value="Sun protein, domain 3"/>
    <property type="match status" value="1"/>
</dbReference>
<feature type="binding site" evidence="7">
    <location>
        <position position="142"/>
    </location>
    <ligand>
        <name>S-adenosyl-L-methionine</name>
        <dbReference type="ChEBI" id="CHEBI:59789"/>
    </ligand>
</feature>
<comment type="caution">
    <text evidence="7">Lacks conserved residue(s) required for the propagation of feature annotation.</text>
</comment>
<gene>
    <name evidence="9" type="ORF">ENL43_02200</name>
</gene>
<dbReference type="InterPro" id="IPR031341">
    <property type="entry name" value="Methyltr_RsmF_N"/>
</dbReference>
<dbReference type="PANTHER" id="PTHR22807:SF30">
    <property type="entry name" value="28S RRNA (CYTOSINE(4447)-C(5))-METHYLTRANSFERASE-RELATED"/>
    <property type="match status" value="1"/>
</dbReference>
<feature type="active site" description="Nucleophile" evidence="7">
    <location>
        <position position="240"/>
    </location>
</feature>
<dbReference type="GO" id="GO:0008757">
    <property type="term" value="F:S-adenosylmethionine-dependent methyltransferase activity"/>
    <property type="evidence" value="ECO:0007669"/>
    <property type="project" value="InterPro"/>
</dbReference>
<dbReference type="InterPro" id="IPR029063">
    <property type="entry name" value="SAM-dependent_MTases_sf"/>
</dbReference>
<dbReference type="GO" id="GO:0001510">
    <property type="term" value="P:RNA methylation"/>
    <property type="evidence" value="ECO:0007669"/>
    <property type="project" value="InterPro"/>
</dbReference>
<dbReference type="CDD" id="cd02440">
    <property type="entry name" value="AdoMet_MTases"/>
    <property type="match status" value="1"/>
</dbReference>
<evidence type="ECO:0000256" key="7">
    <source>
        <dbReference type="PROSITE-ProRule" id="PRU01023"/>
    </source>
</evidence>